<evidence type="ECO:0000259" key="7">
    <source>
        <dbReference type="Pfam" id="PF10277"/>
    </source>
</evidence>
<dbReference type="EnsemblMetazoa" id="XM_038197186.1">
    <property type="protein sequence ID" value="XP_038053114.1"/>
    <property type="gene ID" value="LOC119725672"/>
</dbReference>
<evidence type="ECO:0000256" key="3">
    <source>
        <dbReference type="ARBA" id="ARBA00022692"/>
    </source>
</evidence>
<dbReference type="EnsemblMetazoa" id="XM_038197196.1">
    <property type="protein sequence ID" value="XP_038053124.1"/>
    <property type="gene ID" value="LOC119725672"/>
</dbReference>
<evidence type="ECO:0000313" key="9">
    <source>
        <dbReference type="Proteomes" id="UP000887568"/>
    </source>
</evidence>
<evidence type="ECO:0000256" key="5">
    <source>
        <dbReference type="ARBA" id="ARBA00023136"/>
    </source>
</evidence>
<proteinExistence type="inferred from homology"/>
<keyword evidence="5 6" id="KW-0472">Membrane</keyword>
<evidence type="ECO:0000256" key="1">
    <source>
        <dbReference type="ARBA" id="ARBA00004127"/>
    </source>
</evidence>
<dbReference type="PANTHER" id="PTHR21324">
    <property type="entry name" value="FASTING-INDUCIBLE INTEGRAL MEMBRANE PROTEIN TM6P1-RELATED"/>
    <property type="match status" value="1"/>
</dbReference>
<keyword evidence="4 6" id="KW-1133">Transmembrane helix</keyword>
<feature type="transmembrane region" description="Helical" evidence="6">
    <location>
        <begin position="119"/>
        <end position="139"/>
    </location>
</feature>
<dbReference type="InterPro" id="IPR050911">
    <property type="entry name" value="DRAM/TMEM150_Autophagy_Mod"/>
</dbReference>
<organism evidence="8 9">
    <name type="scientific">Patiria miniata</name>
    <name type="common">Bat star</name>
    <name type="synonym">Asterina miniata</name>
    <dbReference type="NCBI Taxonomy" id="46514"/>
    <lineage>
        <taxon>Eukaryota</taxon>
        <taxon>Metazoa</taxon>
        <taxon>Echinodermata</taxon>
        <taxon>Eleutherozoa</taxon>
        <taxon>Asterozoa</taxon>
        <taxon>Asteroidea</taxon>
        <taxon>Valvatacea</taxon>
        <taxon>Valvatida</taxon>
        <taxon>Asterinidae</taxon>
        <taxon>Patiria</taxon>
    </lineage>
</organism>
<dbReference type="PANTHER" id="PTHR21324:SF2">
    <property type="entry name" value="EG:22E5.9 PROTEIN"/>
    <property type="match status" value="1"/>
</dbReference>
<name>A0A913ZP13_PATMI</name>
<dbReference type="GO" id="GO:0012505">
    <property type="term" value="C:endomembrane system"/>
    <property type="evidence" value="ECO:0007669"/>
    <property type="project" value="UniProtKB-SubCell"/>
</dbReference>
<evidence type="ECO:0000256" key="6">
    <source>
        <dbReference type="SAM" id="Phobius"/>
    </source>
</evidence>
<protein>
    <recommendedName>
        <fullName evidence="7">CWH43-like N-terminal domain-containing protein</fullName>
    </recommendedName>
</protein>
<comment type="similarity">
    <text evidence="2">Belongs to the DRAM/TMEM150 family.</text>
</comment>
<dbReference type="OMA" id="MQGMCFL"/>
<feature type="domain" description="CWH43-like N-terminal" evidence="7">
    <location>
        <begin position="9"/>
        <end position="237"/>
    </location>
</feature>
<comment type="subcellular location">
    <subcellularLocation>
        <location evidence="1">Endomembrane system</location>
        <topology evidence="1">Multi-pass membrane protein</topology>
    </subcellularLocation>
</comment>
<evidence type="ECO:0000256" key="4">
    <source>
        <dbReference type="ARBA" id="ARBA00022989"/>
    </source>
</evidence>
<dbReference type="OrthoDB" id="191706at2759"/>
<dbReference type="RefSeq" id="XP_038053114.1">
    <property type="nucleotide sequence ID" value="XM_038197186.1"/>
</dbReference>
<keyword evidence="3 6" id="KW-0812">Transmembrane</keyword>
<sequence>MACWPRNLGFLPIIFFLLLIITVGISYLIAVLKGDVPVLFPYISDTGAKPPESCFFAQFVNISALVFVALVYVRFKEVDTIEGLPPERVGRLNKASFFLGLAAAFGLSLVGNFQDLYVLVVHEIGAIMLFLFGTIYSLIHTRISYLLHPEYTRLYVCRLRFLFSLLMLVSMVTCLTCEVFANAQWLHHHHQNKTDTEQLWKPTDGGYTLHIVSTSFEWTLAGSFMLFCLTFIGDFSKVSLGLNMFLHVDPFPEPGGSYEEEPNEYTKLYA</sequence>
<dbReference type="GeneID" id="119725672"/>
<evidence type="ECO:0000256" key="2">
    <source>
        <dbReference type="ARBA" id="ARBA00006565"/>
    </source>
</evidence>
<feature type="transmembrane region" description="Helical" evidence="6">
    <location>
        <begin position="159"/>
        <end position="187"/>
    </location>
</feature>
<evidence type="ECO:0000313" key="8">
    <source>
        <dbReference type="EnsemblMetazoa" id="XP_038053114.1"/>
    </source>
</evidence>
<feature type="transmembrane region" description="Helical" evidence="6">
    <location>
        <begin position="7"/>
        <end position="30"/>
    </location>
</feature>
<dbReference type="InterPro" id="IPR019402">
    <property type="entry name" value="CWH43_N"/>
</dbReference>
<feature type="transmembrane region" description="Helical" evidence="6">
    <location>
        <begin position="55"/>
        <end position="75"/>
    </location>
</feature>
<keyword evidence="9" id="KW-1185">Reference proteome</keyword>
<feature type="transmembrane region" description="Helical" evidence="6">
    <location>
        <begin position="207"/>
        <end position="232"/>
    </location>
</feature>
<reference evidence="8" key="1">
    <citation type="submission" date="2022-11" db="UniProtKB">
        <authorList>
            <consortium name="EnsemblMetazoa"/>
        </authorList>
    </citation>
    <scope>IDENTIFICATION</scope>
</reference>
<dbReference type="Proteomes" id="UP000887568">
    <property type="component" value="Unplaced"/>
</dbReference>
<dbReference type="Pfam" id="PF10277">
    <property type="entry name" value="Frag1"/>
    <property type="match status" value="1"/>
</dbReference>
<feature type="transmembrane region" description="Helical" evidence="6">
    <location>
        <begin position="95"/>
        <end position="113"/>
    </location>
</feature>
<accession>A0A913ZP13</accession>
<dbReference type="AlphaFoldDB" id="A0A913ZP13"/>
<dbReference type="RefSeq" id="XP_038053124.1">
    <property type="nucleotide sequence ID" value="XM_038197196.1"/>
</dbReference>